<comment type="subcellular location">
    <subcellularLocation>
        <location evidence="1">Cell inner membrane</location>
        <topology evidence="1">Multi-pass membrane protein</topology>
    </subcellularLocation>
</comment>
<dbReference type="Pfam" id="PF04304">
    <property type="entry name" value="DUF454"/>
    <property type="match status" value="1"/>
</dbReference>
<feature type="transmembrane region" description="Helical" evidence="2">
    <location>
        <begin position="75"/>
        <end position="94"/>
    </location>
</feature>
<evidence type="ECO:0000313" key="3">
    <source>
        <dbReference type="EMBL" id="WNC69228.1"/>
    </source>
</evidence>
<feature type="transmembrane region" description="Helical" evidence="2">
    <location>
        <begin position="100"/>
        <end position="119"/>
    </location>
</feature>
<keyword evidence="1" id="KW-1003">Cell membrane</keyword>
<dbReference type="EMBL" id="CP134146">
    <property type="protein sequence ID" value="WNC69228.1"/>
    <property type="molecule type" value="Genomic_DNA"/>
</dbReference>
<dbReference type="PANTHER" id="PTHR35813">
    <property type="entry name" value="INNER MEMBRANE PROTEIN YBAN"/>
    <property type="match status" value="1"/>
</dbReference>
<dbReference type="PIRSF" id="PIRSF016789">
    <property type="entry name" value="DUF454"/>
    <property type="match status" value="1"/>
</dbReference>
<proteinExistence type="predicted"/>
<evidence type="ECO:0000256" key="1">
    <source>
        <dbReference type="PIRNR" id="PIRNR016789"/>
    </source>
</evidence>
<evidence type="ECO:0000313" key="4">
    <source>
        <dbReference type="Proteomes" id="UP001248581"/>
    </source>
</evidence>
<feature type="transmembrane region" description="Helical" evidence="2">
    <location>
        <begin position="6"/>
        <end position="39"/>
    </location>
</feature>
<organism evidence="3 4">
    <name type="scientific">Thalassotalea nanhaiensis</name>
    <dbReference type="NCBI Taxonomy" id="3065648"/>
    <lineage>
        <taxon>Bacteria</taxon>
        <taxon>Pseudomonadati</taxon>
        <taxon>Pseudomonadota</taxon>
        <taxon>Gammaproteobacteria</taxon>
        <taxon>Alteromonadales</taxon>
        <taxon>Colwelliaceae</taxon>
        <taxon>Thalassotalea</taxon>
    </lineage>
</organism>
<dbReference type="PANTHER" id="PTHR35813:SF1">
    <property type="entry name" value="INNER MEMBRANE PROTEIN YBAN"/>
    <property type="match status" value="1"/>
</dbReference>
<dbReference type="RefSeq" id="WP_348388372.1">
    <property type="nucleotide sequence ID" value="NZ_CP134146.1"/>
</dbReference>
<evidence type="ECO:0000256" key="2">
    <source>
        <dbReference type="SAM" id="Phobius"/>
    </source>
</evidence>
<keyword evidence="1 2" id="KW-0472">Membrane</keyword>
<dbReference type="Proteomes" id="UP001248581">
    <property type="component" value="Chromosome"/>
</dbReference>
<keyword evidence="2" id="KW-0812">Transmembrane</keyword>
<sequence>MKRFLYLAVGFGFVALAIIGIVLPVLPTTPFLLVAAACFAKSSTRCHKWLINNKLFGPIIHNWQKNRCIPKKAKSIAVLSIVIFGSFSVFLAVPNIYGKLATSILLAIGLYVVLSIKTCPNLKK</sequence>
<keyword evidence="4" id="KW-1185">Reference proteome</keyword>
<name>A0ABY9TK56_9GAMM</name>
<accession>A0ABY9TK56</accession>
<reference evidence="4" key="1">
    <citation type="submission" date="2023-09" db="EMBL/GenBank/DDBJ databases">
        <authorList>
            <person name="Li S."/>
            <person name="Li X."/>
            <person name="Zhang C."/>
            <person name="Zhao Z."/>
        </authorList>
    </citation>
    <scope>NUCLEOTIDE SEQUENCE [LARGE SCALE GENOMIC DNA]</scope>
    <source>
        <strain evidence="4">SQ345</strain>
    </source>
</reference>
<gene>
    <name evidence="3" type="ORF">RI845_03485</name>
</gene>
<keyword evidence="1" id="KW-0997">Cell inner membrane</keyword>
<keyword evidence="2" id="KW-1133">Transmembrane helix</keyword>
<dbReference type="InterPro" id="IPR007401">
    <property type="entry name" value="DUF454"/>
</dbReference>
<protein>
    <recommendedName>
        <fullName evidence="1">Inner membrane protein</fullName>
    </recommendedName>
</protein>